<evidence type="ECO:0000256" key="8">
    <source>
        <dbReference type="ARBA" id="ARBA00030945"/>
    </source>
</evidence>
<dbReference type="CDD" id="cd24052">
    <property type="entry name" value="ASKHA_NBD_HpPPX-GppA-like"/>
    <property type="match status" value="1"/>
</dbReference>
<keyword evidence="5" id="KW-0378">Hydrolase</keyword>
<sequence length="511" mass="55994">MMINEFTGIIDIGSNTVRLAVYQLTENGAYRVIDQGRWSARLSQRMTTDGLLPDDAVNELIEVLRHYQRICQMHGAVHIRAVATAALRQAVNQIEIMKRIYSETGLTIEILSGEDEARIGSHAMLCTMPISDGFVVDIGGGSTEVSLLIDRKVIAAISIPIGCVNTASRFGLNGTAVSSAILSEIKLTIQHVISNEKWMITHPKLPLVGLGGTVRALAKLEQLKTGYPYSQIHGYELSADALSDTLIELAAMPANKRKKHPGLSKDRSDVIVPGLAILLAITELVDASHITVCGVGIRDGLFLETCLPQYQPQSTKAVLEESIRNLIALYPTAPESHLAQVQKLSLSLYDRLSSLHRLPSYSRRLLDTASRLFRLGAVIDFNDSDKHTFYMLLNTHWNGLSHREIILTAAVASYSGNGQLKRNLAPYRALLSEGDSELAAKLGVLLQFAASLDRSEAQAIHAIELIIIGSKLHLIAHASHPLPVEQMEAENMSKEFKKAWGLTPKLEVTTH</sequence>
<dbReference type="EMBL" id="CP119317">
    <property type="protein sequence ID" value="WEK53238.1"/>
    <property type="molecule type" value="Genomic_DNA"/>
</dbReference>
<dbReference type="SUPFAM" id="SSF53067">
    <property type="entry name" value="Actin-like ATPase domain"/>
    <property type="match status" value="2"/>
</dbReference>
<evidence type="ECO:0000256" key="3">
    <source>
        <dbReference type="ARBA" id="ARBA00014415"/>
    </source>
</evidence>
<dbReference type="PIRSF" id="PIRSF001267">
    <property type="entry name" value="Pyrophosphatase_GppA_Ppx"/>
    <property type="match status" value="1"/>
</dbReference>
<dbReference type="PANTHER" id="PTHR30005:SF0">
    <property type="entry name" value="RETROGRADE REGULATION PROTEIN 2"/>
    <property type="match status" value="1"/>
</dbReference>
<evidence type="ECO:0000256" key="5">
    <source>
        <dbReference type="ARBA" id="ARBA00022801"/>
    </source>
</evidence>
<dbReference type="InterPro" id="IPR050273">
    <property type="entry name" value="GppA/Ppx_hydrolase"/>
</dbReference>
<protein>
    <recommendedName>
        <fullName evidence="3">Chaperone protein DnaK</fullName>
    </recommendedName>
    <alternativeName>
        <fullName evidence="4">Chaperone protein dnaK</fullName>
    </alternativeName>
    <alternativeName>
        <fullName evidence="9">HSP70</fullName>
    </alternativeName>
    <alternativeName>
        <fullName evidence="8">Heat shock 70 kDa protein</fullName>
    </alternativeName>
    <alternativeName>
        <fullName evidence="7">Heat shock protein 70</fullName>
    </alternativeName>
</protein>
<gene>
    <name evidence="12" type="ORF">P0Y55_11625</name>
</gene>
<evidence type="ECO:0000313" key="12">
    <source>
        <dbReference type="EMBL" id="WEK53238.1"/>
    </source>
</evidence>
<evidence type="ECO:0000256" key="7">
    <source>
        <dbReference type="ARBA" id="ARBA00030019"/>
    </source>
</evidence>
<dbReference type="Proteomes" id="UP001178662">
    <property type="component" value="Chromosome"/>
</dbReference>
<feature type="domain" description="Ppx/GppA phosphatase N-terminal" evidence="10">
    <location>
        <begin position="30"/>
        <end position="305"/>
    </location>
</feature>
<evidence type="ECO:0000259" key="11">
    <source>
        <dbReference type="Pfam" id="PF21447"/>
    </source>
</evidence>
<feature type="domain" description="Ppx/GppA phosphatase C-terminal" evidence="11">
    <location>
        <begin position="335"/>
        <end position="465"/>
    </location>
</feature>
<dbReference type="Gene3D" id="1.10.3210.10">
    <property type="entry name" value="Hypothetical protein af1432"/>
    <property type="match status" value="1"/>
</dbReference>
<dbReference type="SUPFAM" id="SSF109604">
    <property type="entry name" value="HD-domain/PDEase-like"/>
    <property type="match status" value="1"/>
</dbReference>
<dbReference type="GO" id="GO:0016787">
    <property type="term" value="F:hydrolase activity"/>
    <property type="evidence" value="ECO:0007669"/>
    <property type="project" value="UniProtKB-KW"/>
</dbReference>
<name>A0AA95EXQ5_9BACL</name>
<comment type="similarity">
    <text evidence="2">Belongs to the heat shock protein 70 family.</text>
</comment>
<dbReference type="Gene3D" id="3.30.420.40">
    <property type="match status" value="1"/>
</dbReference>
<keyword evidence="6" id="KW-0346">Stress response</keyword>
<dbReference type="AlphaFoldDB" id="A0AA95EXQ5"/>
<evidence type="ECO:0000256" key="9">
    <source>
        <dbReference type="ARBA" id="ARBA00033103"/>
    </source>
</evidence>
<keyword evidence="13" id="KW-1185">Reference proteome</keyword>
<comment type="similarity">
    <text evidence="1">Belongs to the GppA/Ppx family.</text>
</comment>
<evidence type="ECO:0000256" key="1">
    <source>
        <dbReference type="ARBA" id="ARBA00007125"/>
    </source>
</evidence>
<evidence type="ECO:0000256" key="6">
    <source>
        <dbReference type="ARBA" id="ARBA00023016"/>
    </source>
</evidence>
<dbReference type="InterPro" id="IPR043129">
    <property type="entry name" value="ATPase_NBD"/>
</dbReference>
<evidence type="ECO:0000256" key="2">
    <source>
        <dbReference type="ARBA" id="ARBA00007381"/>
    </source>
</evidence>
<organism evidence="12 13">
    <name type="scientific">Candidatus Cohnella colombiensis</name>
    <dbReference type="NCBI Taxonomy" id="3121368"/>
    <lineage>
        <taxon>Bacteria</taxon>
        <taxon>Bacillati</taxon>
        <taxon>Bacillota</taxon>
        <taxon>Bacilli</taxon>
        <taxon>Bacillales</taxon>
        <taxon>Paenibacillaceae</taxon>
        <taxon>Cohnella</taxon>
    </lineage>
</organism>
<dbReference type="PANTHER" id="PTHR30005">
    <property type="entry name" value="EXOPOLYPHOSPHATASE"/>
    <property type="match status" value="1"/>
</dbReference>
<dbReference type="InterPro" id="IPR003695">
    <property type="entry name" value="Ppx_GppA_N"/>
</dbReference>
<reference evidence="12" key="1">
    <citation type="submission" date="2023-03" db="EMBL/GenBank/DDBJ databases">
        <title>Andean soil-derived lignocellulolytic bacterial consortium as a source of novel taxa and putative plastic-active enzymes.</title>
        <authorList>
            <person name="Diaz-Garcia L."/>
            <person name="Chuvochina M."/>
            <person name="Feuerriegel G."/>
            <person name="Bunk B."/>
            <person name="Sproer C."/>
            <person name="Streit W.R."/>
            <person name="Rodriguez L.M."/>
            <person name="Overmann J."/>
            <person name="Jimenez D.J."/>
        </authorList>
    </citation>
    <scope>NUCLEOTIDE SEQUENCE</scope>
    <source>
        <strain evidence="12">MAG 2441</strain>
    </source>
</reference>
<dbReference type="InterPro" id="IPR018181">
    <property type="entry name" value="Heat_shock_70_CS"/>
</dbReference>
<dbReference type="InterPro" id="IPR048950">
    <property type="entry name" value="Ppx_GppA_C"/>
</dbReference>
<accession>A0AA95EXQ5</accession>
<dbReference type="GO" id="GO:0006357">
    <property type="term" value="P:regulation of transcription by RNA polymerase II"/>
    <property type="evidence" value="ECO:0007669"/>
    <property type="project" value="TreeGrafter"/>
</dbReference>
<dbReference type="InterPro" id="IPR030673">
    <property type="entry name" value="PyroPPase_GppA_Ppx"/>
</dbReference>
<dbReference type="Pfam" id="PF02541">
    <property type="entry name" value="Ppx-GppA"/>
    <property type="match status" value="1"/>
</dbReference>
<evidence type="ECO:0000313" key="13">
    <source>
        <dbReference type="Proteomes" id="UP001178662"/>
    </source>
</evidence>
<evidence type="ECO:0000256" key="4">
    <source>
        <dbReference type="ARBA" id="ARBA00017249"/>
    </source>
</evidence>
<evidence type="ECO:0000259" key="10">
    <source>
        <dbReference type="Pfam" id="PF02541"/>
    </source>
</evidence>
<dbReference type="Pfam" id="PF21447">
    <property type="entry name" value="Ppx-GppA_III"/>
    <property type="match status" value="1"/>
</dbReference>
<dbReference type="PROSITE" id="PS00329">
    <property type="entry name" value="HSP70_2"/>
    <property type="match status" value="1"/>
</dbReference>
<dbReference type="Gene3D" id="3.30.420.150">
    <property type="entry name" value="Exopolyphosphatase. Domain 2"/>
    <property type="match status" value="1"/>
</dbReference>
<proteinExistence type="inferred from homology"/>